<dbReference type="SMART" id="SM00710">
    <property type="entry name" value="PbH1"/>
    <property type="match status" value="4"/>
</dbReference>
<evidence type="ECO:0000256" key="3">
    <source>
        <dbReference type="ARBA" id="ARBA00022512"/>
    </source>
</evidence>
<evidence type="ECO:0000256" key="9">
    <source>
        <dbReference type="RuleBase" id="RU361169"/>
    </source>
</evidence>
<evidence type="ECO:0000313" key="12">
    <source>
        <dbReference type="Proteomes" id="UP001174677"/>
    </source>
</evidence>
<feature type="active site" evidence="8">
    <location>
        <position position="310"/>
    </location>
</feature>
<organism evidence="11 12">
    <name type="scientific">Hevea brasiliensis</name>
    <name type="common">Para rubber tree</name>
    <name type="synonym">Siphonia brasiliensis</name>
    <dbReference type="NCBI Taxonomy" id="3981"/>
    <lineage>
        <taxon>Eukaryota</taxon>
        <taxon>Viridiplantae</taxon>
        <taxon>Streptophyta</taxon>
        <taxon>Embryophyta</taxon>
        <taxon>Tracheophyta</taxon>
        <taxon>Spermatophyta</taxon>
        <taxon>Magnoliopsida</taxon>
        <taxon>eudicotyledons</taxon>
        <taxon>Gunneridae</taxon>
        <taxon>Pentapetalae</taxon>
        <taxon>rosids</taxon>
        <taxon>fabids</taxon>
        <taxon>Malpighiales</taxon>
        <taxon>Euphorbiaceae</taxon>
        <taxon>Crotonoideae</taxon>
        <taxon>Micrandreae</taxon>
        <taxon>Hevea</taxon>
    </lineage>
</organism>
<proteinExistence type="inferred from homology"/>
<dbReference type="Proteomes" id="UP001174677">
    <property type="component" value="Chromosome 3"/>
</dbReference>
<evidence type="ECO:0000256" key="6">
    <source>
        <dbReference type="ARBA" id="ARBA00023295"/>
    </source>
</evidence>
<keyword evidence="7" id="KW-0961">Cell wall biogenesis/degradation</keyword>
<keyword evidence="10" id="KW-0472">Membrane</keyword>
<name>A0ABQ9MYR0_HEVBR</name>
<keyword evidence="5 9" id="KW-0378">Hydrolase</keyword>
<evidence type="ECO:0000313" key="11">
    <source>
        <dbReference type="EMBL" id="KAJ9184785.1"/>
    </source>
</evidence>
<dbReference type="PANTHER" id="PTHR31375">
    <property type="match status" value="1"/>
</dbReference>
<evidence type="ECO:0000256" key="8">
    <source>
        <dbReference type="PROSITE-ProRule" id="PRU10052"/>
    </source>
</evidence>
<reference evidence="11" key="1">
    <citation type="journal article" date="2023" name="Plant Biotechnol. J.">
        <title>Chromosome-level wild Hevea brasiliensis genome provides new tools for genomic-assisted breeding and valuable loci to elevate rubber yield.</title>
        <authorList>
            <person name="Cheng H."/>
            <person name="Song X."/>
            <person name="Hu Y."/>
            <person name="Wu T."/>
            <person name="Yang Q."/>
            <person name="An Z."/>
            <person name="Feng S."/>
            <person name="Deng Z."/>
            <person name="Wu W."/>
            <person name="Zeng X."/>
            <person name="Tu M."/>
            <person name="Wang X."/>
            <person name="Huang H."/>
        </authorList>
    </citation>
    <scope>NUCLEOTIDE SEQUENCE</scope>
    <source>
        <strain evidence="11">MT/VB/25A 57/8</strain>
    </source>
</reference>
<feature type="transmembrane region" description="Helical" evidence="10">
    <location>
        <begin position="6"/>
        <end position="26"/>
    </location>
</feature>
<dbReference type="Gene3D" id="2.160.20.10">
    <property type="entry name" value="Single-stranded right-handed beta-helix, Pectin lyase-like"/>
    <property type="match status" value="1"/>
</dbReference>
<keyword evidence="4" id="KW-0964">Secreted</keyword>
<comment type="caution">
    <text evidence="11">The sequence shown here is derived from an EMBL/GenBank/DDBJ whole genome shotgun (WGS) entry which is preliminary data.</text>
</comment>
<dbReference type="InterPro" id="IPR012334">
    <property type="entry name" value="Pectin_lyas_fold"/>
</dbReference>
<dbReference type="PROSITE" id="PS00502">
    <property type="entry name" value="POLYGALACTURONASE"/>
    <property type="match status" value="1"/>
</dbReference>
<dbReference type="InterPro" id="IPR000743">
    <property type="entry name" value="Glyco_hydro_28"/>
</dbReference>
<sequence length="460" mass="50697">MALPGLHLYSFFIIISFAIIPYYHCLQGDTLNEYLQEEGDEEFGYDFRAYPSYFNSIIEDGQFKDFIKLRSTNILNLKVFDDQVGSISTSVKKFIVDDFKAEANGTDDTEAFQKAWEEACSSEAGALVVPESRYRLKPLRFSGPCKSNLTVVQIFGTIEASDDRSDYDEDERHWLVFDRVQNLLVEGDGTIDGNGNIWWQNSCKVHKELPCKEAPTALTFYKCQNLVVDNLKIQNAQQMHVSFQSSSDVLVSNLMVTSPEDSPNTDGIHVTHSQNIQIINSFIGTGDDCISIVSGSQNVQAMDISCGPGHGISIGSLGSGNSEAHVSGVTIDGAKLTGTTNGVRIKTWQGGSGYASNIIFQNIEMHNVSNPIIIDQYYCDHKSCKEKRSAVQVKNVVYKNIKGTSASEVAIKFDCSKTYPCQGILLEDVILEREAGNQTAKALCNNVNLAELGVVSPHCP</sequence>
<evidence type="ECO:0000256" key="5">
    <source>
        <dbReference type="ARBA" id="ARBA00022801"/>
    </source>
</evidence>
<keyword evidence="10" id="KW-1133">Transmembrane helix</keyword>
<evidence type="ECO:0000256" key="1">
    <source>
        <dbReference type="ARBA" id="ARBA00004191"/>
    </source>
</evidence>
<keyword evidence="12" id="KW-1185">Reference proteome</keyword>
<comment type="subcellular location">
    <subcellularLocation>
        <location evidence="1">Secreted</location>
        <location evidence="1">Cell wall</location>
    </subcellularLocation>
</comment>
<keyword evidence="3" id="KW-0134">Cell wall</keyword>
<gene>
    <name evidence="11" type="ORF">P3X46_004473</name>
</gene>
<evidence type="ECO:0008006" key="13">
    <source>
        <dbReference type="Google" id="ProtNLM"/>
    </source>
</evidence>
<protein>
    <recommendedName>
        <fullName evidence="13">Polygalacturonase</fullName>
    </recommendedName>
</protein>
<dbReference type="SUPFAM" id="SSF51126">
    <property type="entry name" value="Pectin lyase-like"/>
    <property type="match status" value="1"/>
</dbReference>
<evidence type="ECO:0000256" key="4">
    <source>
        <dbReference type="ARBA" id="ARBA00022525"/>
    </source>
</evidence>
<keyword evidence="6 9" id="KW-0326">Glycosidase</keyword>
<evidence type="ECO:0000256" key="10">
    <source>
        <dbReference type="SAM" id="Phobius"/>
    </source>
</evidence>
<dbReference type="EMBL" id="JARPOI010000003">
    <property type="protein sequence ID" value="KAJ9184785.1"/>
    <property type="molecule type" value="Genomic_DNA"/>
</dbReference>
<evidence type="ECO:0000256" key="7">
    <source>
        <dbReference type="ARBA" id="ARBA00023316"/>
    </source>
</evidence>
<keyword evidence="10" id="KW-0812">Transmembrane</keyword>
<dbReference type="InterPro" id="IPR011050">
    <property type="entry name" value="Pectin_lyase_fold/virulence"/>
</dbReference>
<dbReference type="Pfam" id="PF00295">
    <property type="entry name" value="Glyco_hydro_28"/>
    <property type="match status" value="1"/>
</dbReference>
<dbReference type="InterPro" id="IPR006626">
    <property type="entry name" value="PbH1"/>
</dbReference>
<comment type="similarity">
    <text evidence="2 9">Belongs to the glycosyl hydrolase 28 family.</text>
</comment>
<evidence type="ECO:0000256" key="2">
    <source>
        <dbReference type="ARBA" id="ARBA00008834"/>
    </source>
</evidence>
<accession>A0ABQ9MYR0</accession>